<dbReference type="AlphaFoldDB" id="A0A022PWB2"/>
<dbReference type="Proteomes" id="UP000030748">
    <property type="component" value="Unassembled WGS sequence"/>
</dbReference>
<evidence type="ECO:0000313" key="2">
    <source>
        <dbReference type="Proteomes" id="UP000030748"/>
    </source>
</evidence>
<gene>
    <name evidence="1" type="ORF">MIMGU_mgv1a016330mg</name>
</gene>
<accession>A0A022PWB2</accession>
<sequence length="125" mass="14819">MEVFLLVSVDNAIRFRVRNAGEYIALLHLVVDKKRALRLVNLAGDQMPGARAARSSAARVRQIDPRVFRSVEYVLVSMGFELLLLPIRTNQLHFVHRRRRHCRCSERRRVPRFQPERSRNTFRRR</sequence>
<reference evidence="1 2" key="1">
    <citation type="journal article" date="2013" name="Proc. Natl. Acad. Sci. U.S.A.">
        <title>Fine-scale variation in meiotic recombination in Mimulus inferred from population shotgun sequencing.</title>
        <authorList>
            <person name="Hellsten U."/>
            <person name="Wright K.M."/>
            <person name="Jenkins J."/>
            <person name="Shu S."/>
            <person name="Yuan Y."/>
            <person name="Wessler S.R."/>
            <person name="Schmutz J."/>
            <person name="Willis J.H."/>
            <person name="Rokhsar D.S."/>
        </authorList>
    </citation>
    <scope>NUCLEOTIDE SEQUENCE [LARGE SCALE GENOMIC DNA]</scope>
    <source>
        <strain evidence="2">cv. DUN x IM62</strain>
    </source>
</reference>
<evidence type="ECO:0000313" key="1">
    <source>
        <dbReference type="EMBL" id="EYU19814.1"/>
    </source>
</evidence>
<proteinExistence type="predicted"/>
<name>A0A022PWB2_ERYGU</name>
<protein>
    <submittedName>
        <fullName evidence="1">Uncharacterized protein</fullName>
    </submittedName>
</protein>
<dbReference type="EMBL" id="KI632289">
    <property type="protein sequence ID" value="EYU19814.1"/>
    <property type="molecule type" value="Genomic_DNA"/>
</dbReference>
<keyword evidence="2" id="KW-1185">Reference proteome</keyword>
<organism evidence="1 2">
    <name type="scientific">Erythranthe guttata</name>
    <name type="common">Yellow monkey flower</name>
    <name type="synonym">Mimulus guttatus</name>
    <dbReference type="NCBI Taxonomy" id="4155"/>
    <lineage>
        <taxon>Eukaryota</taxon>
        <taxon>Viridiplantae</taxon>
        <taxon>Streptophyta</taxon>
        <taxon>Embryophyta</taxon>
        <taxon>Tracheophyta</taxon>
        <taxon>Spermatophyta</taxon>
        <taxon>Magnoliopsida</taxon>
        <taxon>eudicotyledons</taxon>
        <taxon>Gunneridae</taxon>
        <taxon>Pentapetalae</taxon>
        <taxon>asterids</taxon>
        <taxon>lamiids</taxon>
        <taxon>Lamiales</taxon>
        <taxon>Phrymaceae</taxon>
        <taxon>Erythranthe</taxon>
    </lineage>
</organism>